<keyword evidence="15" id="KW-1185">Reference proteome</keyword>
<dbReference type="Proteomes" id="UP000605846">
    <property type="component" value="Unassembled WGS sequence"/>
</dbReference>
<comment type="caution">
    <text evidence="14">The sequence shown here is derived from an EMBL/GenBank/DDBJ whole genome shotgun (WGS) entry which is preliminary data.</text>
</comment>
<dbReference type="InterPro" id="IPR002088">
    <property type="entry name" value="Prenyl_trans_a"/>
</dbReference>
<sequence length="305" mass="36651">MSVEYLPYSQRPEWVDVTPIPQDDGPNPLVPIAYSRDYRDTMDYFRALIRTKEKSHRALELTADIIEMNPAHYTVWGYRQDILFSLNADLHKELDFIDSIASEQAKNYQVWHHRQVVVDKLGEYERELPFINRILEEDSKNYQAWSYRQWVVTRFGLYEREMEYTDDLLVIDMRNNSAWNYRYFIFSSFPRTEEEIESEVEFTKRKTEMAPNNSSPWSYLEAVLKMGNRPLKDVESFAQKLREQKVQSPHLLSFFIDMYEEEAKTTKQPINSEALQMCEDLAERVDVIRQNYWRFRKSNLERLCK</sequence>
<evidence type="ECO:0000256" key="13">
    <source>
        <dbReference type="ARBA" id="ARBA00043219"/>
    </source>
</evidence>
<evidence type="ECO:0000256" key="1">
    <source>
        <dbReference type="ARBA" id="ARBA00001946"/>
    </source>
</evidence>
<evidence type="ECO:0000256" key="7">
    <source>
        <dbReference type="ARBA" id="ARBA00022737"/>
    </source>
</evidence>
<keyword evidence="8" id="KW-0460">Magnesium</keyword>
<dbReference type="OrthoDB" id="10255768at2759"/>
<evidence type="ECO:0000256" key="9">
    <source>
        <dbReference type="ARBA" id="ARBA00040965"/>
    </source>
</evidence>
<proteinExistence type="inferred from homology"/>
<protein>
    <recommendedName>
        <fullName evidence="9">Protein farnesyltransferase/geranylgeranyltransferase type-1 subunit alpha</fullName>
        <ecNumber evidence="4">2.5.1.58</ecNumber>
        <ecNumber evidence="3">2.5.1.59</ecNumber>
    </recommendedName>
    <alternativeName>
        <fullName evidence="12">CAAX farnesyltransferase subunit alpha</fullName>
    </alternativeName>
    <alternativeName>
        <fullName evidence="11">FTase-alpha</fullName>
    </alternativeName>
    <alternativeName>
        <fullName evidence="10">Ras proteins prenyltransferase subunit alpha</fullName>
    </alternativeName>
    <alternativeName>
        <fullName evidence="13">Type I protein geranyl-geranyltransferase subunit alpha</fullName>
    </alternativeName>
</protein>
<evidence type="ECO:0000313" key="14">
    <source>
        <dbReference type="EMBL" id="KAF7721305.1"/>
    </source>
</evidence>
<dbReference type="EC" id="2.5.1.59" evidence="3"/>
<evidence type="ECO:0000256" key="12">
    <source>
        <dbReference type="ARBA" id="ARBA00043086"/>
    </source>
</evidence>
<evidence type="ECO:0000256" key="6">
    <source>
        <dbReference type="ARBA" id="ARBA00022679"/>
    </source>
</evidence>
<organism evidence="14 15">
    <name type="scientific">Apophysomyces ossiformis</name>
    <dbReference type="NCBI Taxonomy" id="679940"/>
    <lineage>
        <taxon>Eukaryota</taxon>
        <taxon>Fungi</taxon>
        <taxon>Fungi incertae sedis</taxon>
        <taxon>Mucoromycota</taxon>
        <taxon>Mucoromycotina</taxon>
        <taxon>Mucoromycetes</taxon>
        <taxon>Mucorales</taxon>
        <taxon>Mucorineae</taxon>
        <taxon>Mucoraceae</taxon>
        <taxon>Apophysomyces</taxon>
    </lineage>
</organism>
<dbReference type="Gene3D" id="1.25.40.120">
    <property type="entry name" value="Protein prenylyltransferase"/>
    <property type="match status" value="1"/>
</dbReference>
<name>A0A8H7BJP1_9FUNG</name>
<comment type="similarity">
    <text evidence="2">Belongs to the protein prenyltransferase subunit alpha family.</text>
</comment>
<dbReference type="GO" id="GO:0004662">
    <property type="term" value="F:CAAX-protein geranylgeranyltransferase activity"/>
    <property type="evidence" value="ECO:0007669"/>
    <property type="project" value="UniProtKB-EC"/>
</dbReference>
<dbReference type="EC" id="2.5.1.58" evidence="4"/>
<dbReference type="PANTHER" id="PTHR11129:SF1">
    <property type="entry name" value="PROTEIN FARNESYLTRANSFERASE_GERANYLGERANYLTRANSFERASE TYPE-1 SUBUNIT ALPHA"/>
    <property type="match status" value="1"/>
</dbReference>
<evidence type="ECO:0000313" key="15">
    <source>
        <dbReference type="Proteomes" id="UP000605846"/>
    </source>
</evidence>
<dbReference type="SUPFAM" id="SSF48439">
    <property type="entry name" value="Protein prenylyltransferase"/>
    <property type="match status" value="1"/>
</dbReference>
<evidence type="ECO:0000256" key="3">
    <source>
        <dbReference type="ARBA" id="ARBA00012700"/>
    </source>
</evidence>
<dbReference type="GO" id="GO:0005953">
    <property type="term" value="C:CAAX-protein geranylgeranyltransferase complex"/>
    <property type="evidence" value="ECO:0007669"/>
    <property type="project" value="TreeGrafter"/>
</dbReference>
<dbReference type="EMBL" id="JABAYA010000281">
    <property type="protein sequence ID" value="KAF7721305.1"/>
    <property type="molecule type" value="Genomic_DNA"/>
</dbReference>
<keyword evidence="5" id="KW-0637">Prenyltransferase</keyword>
<dbReference type="GO" id="GO:0004660">
    <property type="term" value="F:protein farnesyltransferase activity"/>
    <property type="evidence" value="ECO:0007669"/>
    <property type="project" value="UniProtKB-EC"/>
</dbReference>
<evidence type="ECO:0000256" key="4">
    <source>
        <dbReference type="ARBA" id="ARBA00012702"/>
    </source>
</evidence>
<keyword evidence="6" id="KW-0808">Transferase</keyword>
<dbReference type="Pfam" id="PF01239">
    <property type="entry name" value="PPTA"/>
    <property type="match status" value="5"/>
</dbReference>
<dbReference type="PANTHER" id="PTHR11129">
    <property type="entry name" value="PROTEIN FARNESYLTRANSFERASE ALPHA SUBUNIT/RAB GERANYLGERANYL TRANSFERASE ALPHA SUBUNIT"/>
    <property type="match status" value="1"/>
</dbReference>
<comment type="cofactor">
    <cofactor evidence="1">
        <name>Mg(2+)</name>
        <dbReference type="ChEBI" id="CHEBI:18420"/>
    </cofactor>
</comment>
<dbReference type="PROSITE" id="PS51147">
    <property type="entry name" value="PFTA"/>
    <property type="match status" value="4"/>
</dbReference>
<evidence type="ECO:0000256" key="11">
    <source>
        <dbReference type="ARBA" id="ARBA00042436"/>
    </source>
</evidence>
<evidence type="ECO:0000256" key="2">
    <source>
        <dbReference type="ARBA" id="ARBA00006734"/>
    </source>
</evidence>
<evidence type="ECO:0000256" key="8">
    <source>
        <dbReference type="ARBA" id="ARBA00022842"/>
    </source>
</evidence>
<gene>
    <name evidence="14" type="ORF">EC973_004947</name>
</gene>
<evidence type="ECO:0000256" key="10">
    <source>
        <dbReference type="ARBA" id="ARBA00041392"/>
    </source>
</evidence>
<keyword evidence="7" id="KW-0677">Repeat</keyword>
<accession>A0A8H7BJP1</accession>
<dbReference type="AlphaFoldDB" id="A0A8H7BJP1"/>
<evidence type="ECO:0000256" key="5">
    <source>
        <dbReference type="ARBA" id="ARBA00022602"/>
    </source>
</evidence>
<reference evidence="14" key="1">
    <citation type="submission" date="2020-01" db="EMBL/GenBank/DDBJ databases">
        <title>Genome Sequencing of Three Apophysomyces-Like Fungal Strains Confirms a Novel Fungal Genus in the Mucoromycota with divergent Burkholderia-like Endosymbiotic Bacteria.</title>
        <authorList>
            <person name="Stajich J.E."/>
            <person name="Macias A.M."/>
            <person name="Carter-House D."/>
            <person name="Lovett B."/>
            <person name="Kasson L.R."/>
            <person name="Berry K."/>
            <person name="Grigoriev I."/>
            <person name="Chang Y."/>
            <person name="Spatafora J."/>
            <person name="Kasson M.T."/>
        </authorList>
    </citation>
    <scope>NUCLEOTIDE SEQUENCE</scope>
    <source>
        <strain evidence="14">NRRL A-21654</strain>
    </source>
</reference>
<dbReference type="GO" id="GO:0005965">
    <property type="term" value="C:protein farnesyltransferase complex"/>
    <property type="evidence" value="ECO:0007669"/>
    <property type="project" value="TreeGrafter"/>
</dbReference>